<comment type="caution">
    <text evidence="1">The sequence shown here is derived from an EMBL/GenBank/DDBJ whole genome shotgun (WGS) entry which is preliminary data.</text>
</comment>
<dbReference type="AlphaFoldDB" id="A0A814QYV7"/>
<evidence type="ECO:0000313" key="3">
    <source>
        <dbReference type="Proteomes" id="UP000663832"/>
    </source>
</evidence>
<dbReference type="Proteomes" id="UP000663877">
    <property type="component" value="Unassembled WGS sequence"/>
</dbReference>
<dbReference type="Proteomes" id="UP000663832">
    <property type="component" value="Unassembled WGS sequence"/>
</dbReference>
<evidence type="ECO:0000313" key="1">
    <source>
        <dbReference type="EMBL" id="CAF1126757.1"/>
    </source>
</evidence>
<protein>
    <submittedName>
        <fullName evidence="1">Uncharacterized protein</fullName>
    </submittedName>
</protein>
<organism evidence="1 4">
    <name type="scientific">Adineta steineri</name>
    <dbReference type="NCBI Taxonomy" id="433720"/>
    <lineage>
        <taxon>Eukaryota</taxon>
        <taxon>Metazoa</taxon>
        <taxon>Spiralia</taxon>
        <taxon>Gnathifera</taxon>
        <taxon>Rotifera</taxon>
        <taxon>Eurotatoria</taxon>
        <taxon>Bdelloidea</taxon>
        <taxon>Adinetida</taxon>
        <taxon>Adinetidae</taxon>
        <taxon>Adineta</taxon>
    </lineage>
</organism>
<dbReference type="EMBL" id="CAJNOI010000145">
    <property type="protein sequence ID" value="CAF1126757.1"/>
    <property type="molecule type" value="Genomic_DNA"/>
</dbReference>
<keyword evidence="3" id="KW-1185">Reference proteome</keyword>
<name>A0A814QYV7_9BILA</name>
<evidence type="ECO:0000313" key="2">
    <source>
        <dbReference type="EMBL" id="CAF1527581.1"/>
    </source>
</evidence>
<dbReference type="EMBL" id="CAJNOM010000631">
    <property type="protein sequence ID" value="CAF1527581.1"/>
    <property type="molecule type" value="Genomic_DNA"/>
</dbReference>
<sequence length="246" mass="29060">MLDGPLQFFFMFGILQHGSKMPVNLTFRPQLEYRLFYHTIDTIYELPNMKRIVKRQEIESVEQIAAINKIKIHITNINVTLDPTNMTESNILLKRPYFDRLEEYQVPGDFRSRDLPFGYKWMLFPSPESLMTPEQNLYEGQKWAVKMAGDAFEINYELKNIDHKQHQATIEGHDGVCRNGLDGYKLWNGTWIVDTRTGIIKRRYLELNHQVTGSKKITRMKSTKVLVREEPDKDKIFDYEIDHDDL</sequence>
<gene>
    <name evidence="1" type="ORF">BJG266_LOCUS22768</name>
    <name evidence="2" type="ORF">QVE165_LOCUS45255</name>
</gene>
<proteinExistence type="predicted"/>
<accession>A0A814QYV7</accession>
<reference evidence="1" key="1">
    <citation type="submission" date="2021-02" db="EMBL/GenBank/DDBJ databases">
        <authorList>
            <person name="Nowell W R."/>
        </authorList>
    </citation>
    <scope>NUCLEOTIDE SEQUENCE</scope>
</reference>
<dbReference type="OrthoDB" id="9983490at2759"/>
<evidence type="ECO:0000313" key="4">
    <source>
        <dbReference type="Proteomes" id="UP000663877"/>
    </source>
</evidence>